<gene>
    <name evidence="2" type="ORF">CspeluHIS016_0107440</name>
</gene>
<evidence type="ECO:0000313" key="2">
    <source>
        <dbReference type="EMBL" id="GMK54158.1"/>
    </source>
</evidence>
<feature type="compositionally biased region" description="Basic and acidic residues" evidence="1">
    <location>
        <begin position="315"/>
        <end position="347"/>
    </location>
</feature>
<dbReference type="Gene3D" id="3.40.30.10">
    <property type="entry name" value="Glutaredoxin"/>
    <property type="match status" value="1"/>
</dbReference>
<feature type="region of interest" description="Disordered" evidence="1">
    <location>
        <begin position="264"/>
        <end position="364"/>
    </location>
</feature>
<accession>A0AAD3Y9M9</accession>
<proteinExistence type="predicted"/>
<reference evidence="2" key="2">
    <citation type="submission" date="2023-06" db="EMBL/GenBank/DDBJ databases">
        <authorList>
            <person name="Kobayashi Y."/>
            <person name="Kayamori A."/>
            <person name="Aoki K."/>
            <person name="Shiwa Y."/>
            <person name="Fujita N."/>
            <person name="Sugita T."/>
            <person name="Iwasaki W."/>
            <person name="Tanaka N."/>
            <person name="Takashima M."/>
        </authorList>
    </citation>
    <scope>NUCLEOTIDE SEQUENCE</scope>
    <source>
        <strain evidence="2">HIS016</strain>
    </source>
</reference>
<dbReference type="Proteomes" id="UP001222932">
    <property type="component" value="Unassembled WGS sequence"/>
</dbReference>
<keyword evidence="3" id="KW-1185">Reference proteome</keyword>
<evidence type="ECO:0008006" key="4">
    <source>
        <dbReference type="Google" id="ProtNLM"/>
    </source>
</evidence>
<dbReference type="AlphaFoldDB" id="A0AAD3Y9M9"/>
<sequence>MSFFSAAGTSNNATGANNIPAPASDDDKNVPQADAATRIKDFVKEDPIAIYTFDSRVIRDEHGEQSQQKTTDLCRRRRDGSESCVKVAAESKALFKMMQTLGFYCALPAEPTETHMECRMISRSSPSALTALEIPYEAFDLAIDEDAKRRWQRTRPTDRVIGLPGYLVGGEWIGTMDDFEEAVETGQLEKFLKQDMVLADVSQTIGEAELDRLMREMTDADLDQLVCDLSVDDEPHESSGGLLAGIKDEVDKVASAAGAFVDEATGQSALEAPSSPKEGPKPGEKTLDEVIDETMAKEKEEYEEEKEEKKEEEEKEVKKEKKEKEEKKEKKEDAAEEAKEAHAKVETTLEQDNEREDELTHKNE</sequence>
<dbReference type="InterPro" id="IPR036249">
    <property type="entry name" value="Thioredoxin-like_sf"/>
</dbReference>
<protein>
    <recommendedName>
        <fullName evidence="4">Thioredoxin-like protein</fullName>
    </recommendedName>
</protein>
<name>A0AAD3Y9M9_9TREE</name>
<organism evidence="2 3">
    <name type="scientific">Cutaneotrichosporon spelunceum</name>
    <dbReference type="NCBI Taxonomy" id="1672016"/>
    <lineage>
        <taxon>Eukaryota</taxon>
        <taxon>Fungi</taxon>
        <taxon>Dikarya</taxon>
        <taxon>Basidiomycota</taxon>
        <taxon>Agaricomycotina</taxon>
        <taxon>Tremellomycetes</taxon>
        <taxon>Trichosporonales</taxon>
        <taxon>Trichosporonaceae</taxon>
        <taxon>Cutaneotrichosporon</taxon>
    </lineage>
</organism>
<comment type="caution">
    <text evidence="2">The sequence shown here is derived from an EMBL/GenBank/DDBJ whole genome shotgun (WGS) entry which is preliminary data.</text>
</comment>
<evidence type="ECO:0000256" key="1">
    <source>
        <dbReference type="SAM" id="MobiDB-lite"/>
    </source>
</evidence>
<dbReference type="PROSITE" id="PS51354">
    <property type="entry name" value="GLUTAREDOXIN_2"/>
    <property type="match status" value="1"/>
</dbReference>
<reference evidence="2" key="1">
    <citation type="journal article" date="2023" name="BMC Genomics">
        <title>Chromosome-level genome assemblies of Cutaneotrichosporon spp. (Trichosporonales, Basidiomycota) reveal imbalanced evolution between nucleotide sequences and chromosome synteny.</title>
        <authorList>
            <person name="Kobayashi Y."/>
            <person name="Kayamori A."/>
            <person name="Aoki K."/>
            <person name="Shiwa Y."/>
            <person name="Matsutani M."/>
            <person name="Fujita N."/>
            <person name="Sugita T."/>
            <person name="Iwasaki W."/>
            <person name="Tanaka N."/>
            <person name="Takashima M."/>
        </authorList>
    </citation>
    <scope>NUCLEOTIDE SEQUENCE</scope>
    <source>
        <strain evidence="2">HIS016</strain>
    </source>
</reference>
<feature type="compositionally biased region" description="Basic and acidic residues" evidence="1">
    <location>
        <begin position="278"/>
        <end position="300"/>
    </location>
</feature>
<evidence type="ECO:0000313" key="3">
    <source>
        <dbReference type="Proteomes" id="UP001222932"/>
    </source>
</evidence>
<feature type="region of interest" description="Disordered" evidence="1">
    <location>
        <begin position="1"/>
        <end position="31"/>
    </location>
</feature>
<feature type="compositionally biased region" description="Low complexity" evidence="1">
    <location>
        <begin position="1"/>
        <end position="18"/>
    </location>
</feature>
<feature type="compositionally biased region" description="Acidic residues" evidence="1">
    <location>
        <begin position="301"/>
        <end position="314"/>
    </location>
</feature>
<dbReference type="EMBL" id="BTCM01000001">
    <property type="protein sequence ID" value="GMK54158.1"/>
    <property type="molecule type" value="Genomic_DNA"/>
</dbReference>
<dbReference type="SUPFAM" id="SSF52833">
    <property type="entry name" value="Thioredoxin-like"/>
    <property type="match status" value="1"/>
</dbReference>